<dbReference type="SUPFAM" id="SSF46894">
    <property type="entry name" value="C-terminal effector domain of the bipartite response regulators"/>
    <property type="match status" value="1"/>
</dbReference>
<evidence type="ECO:0000256" key="2">
    <source>
        <dbReference type="ARBA" id="ARBA00022840"/>
    </source>
</evidence>
<dbReference type="PANTHER" id="PTHR16305">
    <property type="entry name" value="TESTICULAR SOLUBLE ADENYLYL CYCLASE"/>
    <property type="match status" value="1"/>
</dbReference>
<dbReference type="CDD" id="cd06170">
    <property type="entry name" value="LuxR_C_like"/>
    <property type="match status" value="1"/>
</dbReference>
<protein>
    <submittedName>
        <fullName evidence="4">AAA family ATPase</fullName>
    </submittedName>
</protein>
<keyword evidence="5" id="KW-1185">Reference proteome</keyword>
<dbReference type="PRINTS" id="PR00038">
    <property type="entry name" value="HTHLUXR"/>
</dbReference>
<dbReference type="Proteomes" id="UP001296706">
    <property type="component" value="Unassembled WGS sequence"/>
</dbReference>
<dbReference type="EMBL" id="JAAXKY010000040">
    <property type="protein sequence ID" value="NMH78284.1"/>
    <property type="molecule type" value="Genomic_DNA"/>
</dbReference>
<evidence type="ECO:0000256" key="1">
    <source>
        <dbReference type="ARBA" id="ARBA00022741"/>
    </source>
</evidence>
<accession>A0ABX1RF76</accession>
<dbReference type="RefSeq" id="WP_169396357.1">
    <property type="nucleotide sequence ID" value="NZ_JAAXKY010000040.1"/>
</dbReference>
<dbReference type="Gene3D" id="1.10.10.10">
    <property type="entry name" value="Winged helix-like DNA-binding domain superfamily/Winged helix DNA-binding domain"/>
    <property type="match status" value="1"/>
</dbReference>
<dbReference type="PANTHER" id="PTHR16305:SF35">
    <property type="entry name" value="TRANSCRIPTIONAL ACTIVATOR DOMAIN"/>
    <property type="match status" value="1"/>
</dbReference>
<dbReference type="PROSITE" id="PS00622">
    <property type="entry name" value="HTH_LUXR_1"/>
    <property type="match status" value="1"/>
</dbReference>
<evidence type="ECO:0000313" key="4">
    <source>
        <dbReference type="EMBL" id="NMH78284.1"/>
    </source>
</evidence>
<dbReference type="Pfam" id="PF13191">
    <property type="entry name" value="AAA_16"/>
    <property type="match status" value="1"/>
</dbReference>
<dbReference type="SUPFAM" id="SSF52540">
    <property type="entry name" value="P-loop containing nucleoside triphosphate hydrolases"/>
    <property type="match status" value="1"/>
</dbReference>
<dbReference type="InterPro" id="IPR011990">
    <property type="entry name" value="TPR-like_helical_dom_sf"/>
</dbReference>
<feature type="domain" description="HTH luxR-type" evidence="3">
    <location>
        <begin position="924"/>
        <end position="989"/>
    </location>
</feature>
<dbReference type="InterPro" id="IPR016032">
    <property type="entry name" value="Sig_transdc_resp-reg_C-effctor"/>
</dbReference>
<dbReference type="InterPro" id="IPR027417">
    <property type="entry name" value="P-loop_NTPase"/>
</dbReference>
<dbReference type="SMART" id="SM00421">
    <property type="entry name" value="HTH_LUXR"/>
    <property type="match status" value="1"/>
</dbReference>
<comment type="caution">
    <text evidence="4">The sequence shown here is derived from an EMBL/GenBank/DDBJ whole genome shotgun (WGS) entry which is preliminary data.</text>
</comment>
<proteinExistence type="predicted"/>
<evidence type="ECO:0000259" key="3">
    <source>
        <dbReference type="PROSITE" id="PS50043"/>
    </source>
</evidence>
<gene>
    <name evidence="4" type="ORF">HF577_14465</name>
</gene>
<dbReference type="InterPro" id="IPR041664">
    <property type="entry name" value="AAA_16"/>
</dbReference>
<keyword evidence="2" id="KW-0067">ATP-binding</keyword>
<dbReference type="SUPFAM" id="SSF48452">
    <property type="entry name" value="TPR-like"/>
    <property type="match status" value="1"/>
</dbReference>
<name>A0ABX1RF76_9PSEU</name>
<reference evidence="4 5" key="1">
    <citation type="submission" date="2020-04" db="EMBL/GenBank/DDBJ databases">
        <authorList>
            <person name="Klaysubun C."/>
            <person name="Duangmal K."/>
            <person name="Lipun K."/>
        </authorList>
    </citation>
    <scope>NUCLEOTIDE SEQUENCE [LARGE SCALE GENOMIC DNA]</scope>
    <source>
        <strain evidence="4 5">JCM 11839</strain>
    </source>
</reference>
<dbReference type="PROSITE" id="PS50043">
    <property type="entry name" value="HTH_LUXR_2"/>
    <property type="match status" value="1"/>
</dbReference>
<organism evidence="4 5">
    <name type="scientific">Pseudonocardia xinjiangensis</name>
    <dbReference type="NCBI Taxonomy" id="75289"/>
    <lineage>
        <taxon>Bacteria</taxon>
        <taxon>Bacillati</taxon>
        <taxon>Actinomycetota</taxon>
        <taxon>Actinomycetes</taxon>
        <taxon>Pseudonocardiales</taxon>
        <taxon>Pseudonocardiaceae</taxon>
        <taxon>Pseudonocardia</taxon>
    </lineage>
</organism>
<keyword evidence="1" id="KW-0547">Nucleotide-binding</keyword>
<dbReference type="InterPro" id="IPR036388">
    <property type="entry name" value="WH-like_DNA-bd_sf"/>
</dbReference>
<dbReference type="Gene3D" id="3.40.50.300">
    <property type="entry name" value="P-loop containing nucleotide triphosphate hydrolases"/>
    <property type="match status" value="1"/>
</dbReference>
<sequence length="1000" mass="107310">MTERLASPPLVGRDDDLALLTATLDGVQQGRMATVFLVGDAGVGKTRLVQHLVGRADGADATVLLGGATDIAESPPFWPVASALRSLLRSARGEEVQRLLAPWADQLDELVALSPAVPALAAQQARVQTLELLHRVVLRLAARSVVVLVVEDLQWADRSTLDLLAYLVANLADERVLVVGTYRTDEASDSFPARTMINELRRHRQVRCMEVEPLGRKAVAELVHALAPGRTDLVELVWKRSAGNAFIAEETVRAALEGDPTGLPTTLRELVLSRVNRLSEPALRAVRAIALCDGPLPHRLLDTVLDGGGPDLFGALREAVNAGVVVVDDGVDGYRLRHGLMTAVVIRELLPGERMHLHQRYATALEAPWARELPGVDARLAHHWQSAGDTQRAAAATVAAAESAYRVRGYAEAHRHWLRAARLAGGLSAAPVPRTICLERAAEAAHLAGDADQAVALLAERLDLMETPHRPGDLDEALLHARTGQYLVAAGRGAEAALAFGRATAALPASGSDRERAEVLGGHASALWTAGDFAGAQVAAERALEPARRMGLAVEEARALATLGFSLAYREDPEAGEAALRESLAVAERAGEPREIARAYRSLAELLSGPLNELDRGVEIARAGIDRVHALGLDRSAGVGLISVAANGLFRLGRWDEADAAIAEAWEVAPSGAEALELRLSRARLDIGRGRFAAAEDDLEAVEVLSASTIGPRYRIPLLTLRAGLTMWQDRPDVALDHVAAGLDVVEQGSDDVWLVAPLVWHGARARAELARLGLRRADDGIDARLRRHAAELIRNSAASVPAVRDMVLGFVQMCEAEDGRARKRSDPQAWERVAEFWESRNQPYPRAYAHLRRAEALLAVRAQSVAATEALRHAGHLARELGAEPFMAEVVDLAERARVRIDAPAPQTVPAPAPAAAIASAEQEDELAALTARELEVLAELAGGHTNREIAQRLFISEKTVGVHVSHIYAKLGVRSRVQASAIWLRSAPAHRGKRAGAP</sequence>
<dbReference type="InterPro" id="IPR000792">
    <property type="entry name" value="Tscrpt_reg_LuxR_C"/>
</dbReference>
<dbReference type="Gene3D" id="1.25.40.10">
    <property type="entry name" value="Tetratricopeptide repeat domain"/>
    <property type="match status" value="1"/>
</dbReference>
<evidence type="ECO:0000313" key="5">
    <source>
        <dbReference type="Proteomes" id="UP001296706"/>
    </source>
</evidence>
<dbReference type="Pfam" id="PF00196">
    <property type="entry name" value="GerE"/>
    <property type="match status" value="1"/>
</dbReference>